<evidence type="ECO:0000313" key="16">
    <source>
        <dbReference type="Proteomes" id="UP001223802"/>
    </source>
</evidence>
<evidence type="ECO:0000256" key="2">
    <source>
        <dbReference type="ARBA" id="ARBA00004496"/>
    </source>
</evidence>
<evidence type="ECO:0000256" key="13">
    <source>
        <dbReference type="RuleBase" id="RU004184"/>
    </source>
</evidence>
<evidence type="ECO:0000256" key="3">
    <source>
        <dbReference type="ARBA" id="ARBA00007901"/>
    </source>
</evidence>
<dbReference type="PIRSF" id="PIRSF001444">
    <property type="entry name" value="Adenylate_cycl"/>
    <property type="match status" value="1"/>
</dbReference>
<name>A0AA50QBT3_9GAMM</name>
<dbReference type="Pfam" id="PF12633">
    <property type="entry name" value="Adenyl_cycl_N"/>
    <property type="match status" value="1"/>
</dbReference>
<sequence length="859" mass="98896">MHANFHRLVERCEQFNQQKQARALAVMNRYGQQVFQLLPVLLHYHHPLLPGYVPGDVPAGICQFTPNDCQQEFINELCRAANGHQGLQQQGCEILGLYSMGSTSSIGQGRRSDLDIWVCHSHRLAPARVERLQQKCLLISKWAEQRRVELNFFLIPDNKFRTDNQQWVEGESCGSAQHLLLLDEFYRSHLRIAGKRLVWMFAPGKLGPDYDRFVAEQFANGTLNHDEWLDLGGFARIPAEEYFGSALWQLYKSIDSPYKAVLKTVLMEAYSHEYPDTQLLCRQLKSVFQTAEILDETQDHYVLMLEKVTDYLKSIGDEKRLDLVRRCFYLKVSEALEPGQEQDPALAWRRRIMERLIGQWGWSAEKLARLDDRDNWKVEEVRNAYGELLEALMQSYRSLIQFARRNNISESINPEDIGILSRKLYAAFENLPGKVQLINLRIAPDLSEPNLSLVQVPEGRVNQAGWYLYKYGLSPADIIGRRPLEHSGYAGKLVAWAHFNGLLTGRTQWHLFNQSTELGLTQLQDFSRDLARVFPVRLPAPTNLALSRPCEVRHLAIFLNLEQDPTARWRDKPIEFGRDTSDPFSFGRQRENLAGSVDIIYRNSWDEIRTLHFEGETAVVDALTAMLGKMHQGASPPETLNVFCYSRHFRSLLRTRFEQLVRECIELRLEPPQGHRIKRLMLGPERFGIFFERRGVSVKRMEPDRDGARALVLPEAARKAVRSSDARSAGARPDAARPSYSLRLDQHQRPPVPEVVDTYASEGLMQFFFENSGEGYNLYILDEANRTEVYHQIAGSKDELVQSINRFYTANQEQGEGRSHFSHFNLPQYYEIVRVNGEVQVLTYRTSKDDRDPLRAGPV</sequence>
<dbReference type="Pfam" id="PF01295">
    <property type="entry name" value="Adenylate_cycl"/>
    <property type="match status" value="1"/>
</dbReference>
<dbReference type="PANTHER" id="PTHR38760">
    <property type="entry name" value="ADENYLATE CYCLASE"/>
    <property type="match status" value="1"/>
</dbReference>
<comment type="subcellular location">
    <subcellularLocation>
        <location evidence="2">Cytoplasm</location>
    </subcellularLocation>
</comment>
<dbReference type="PANTHER" id="PTHR38760:SF1">
    <property type="entry name" value="ADENYLATE CYCLASE"/>
    <property type="match status" value="1"/>
</dbReference>
<keyword evidence="10 15" id="KW-0456">Lyase</keyword>
<evidence type="ECO:0000256" key="12">
    <source>
        <dbReference type="ARBA" id="ARBA00032637"/>
    </source>
</evidence>
<dbReference type="GO" id="GO:0005737">
    <property type="term" value="C:cytoplasm"/>
    <property type="evidence" value="ECO:0007669"/>
    <property type="project" value="UniProtKB-SubCell"/>
</dbReference>
<organism evidence="15 16">
    <name type="scientific">Oceanimonas pelagia</name>
    <dbReference type="NCBI Taxonomy" id="3028314"/>
    <lineage>
        <taxon>Bacteria</taxon>
        <taxon>Pseudomonadati</taxon>
        <taxon>Pseudomonadota</taxon>
        <taxon>Gammaproteobacteria</taxon>
        <taxon>Aeromonadales</taxon>
        <taxon>Aeromonadaceae</taxon>
        <taxon>Oceanimonas</taxon>
    </lineage>
</organism>
<evidence type="ECO:0000256" key="4">
    <source>
        <dbReference type="ARBA" id="ARBA00012201"/>
    </source>
</evidence>
<dbReference type="EC" id="4.6.1.1" evidence="4"/>
<keyword evidence="6" id="KW-0963">Cytoplasm</keyword>
<keyword evidence="7" id="KW-0547">Nucleotide-binding</keyword>
<dbReference type="PROSITE" id="PS01092">
    <property type="entry name" value="ADENYLATE_CYCLASE_1_1"/>
    <property type="match status" value="1"/>
</dbReference>
<comment type="similarity">
    <text evidence="3 13">Belongs to the adenylyl cyclase class-1 family.</text>
</comment>
<dbReference type="InterPro" id="IPR024686">
    <property type="entry name" value="Adenylate_cyclase_1_CS"/>
</dbReference>
<gene>
    <name evidence="15" type="ORF">PU634_16065</name>
</gene>
<accession>A0AA50QBT3</accession>
<evidence type="ECO:0000259" key="14">
    <source>
        <dbReference type="Pfam" id="PF12633"/>
    </source>
</evidence>
<dbReference type="RefSeq" id="WP_306761838.1">
    <property type="nucleotide sequence ID" value="NZ_CP118224.1"/>
</dbReference>
<comment type="catalytic activity">
    <reaction evidence="1">
        <text>ATP = 3',5'-cyclic AMP + diphosphate</text>
        <dbReference type="Rhea" id="RHEA:15389"/>
        <dbReference type="ChEBI" id="CHEBI:30616"/>
        <dbReference type="ChEBI" id="CHEBI:33019"/>
        <dbReference type="ChEBI" id="CHEBI:58165"/>
        <dbReference type="EC" id="4.6.1.1"/>
    </reaction>
</comment>
<evidence type="ECO:0000256" key="11">
    <source>
        <dbReference type="ARBA" id="ARBA00032597"/>
    </source>
</evidence>
<evidence type="ECO:0000256" key="6">
    <source>
        <dbReference type="ARBA" id="ARBA00022490"/>
    </source>
</evidence>
<evidence type="ECO:0000256" key="8">
    <source>
        <dbReference type="ARBA" id="ARBA00022840"/>
    </source>
</evidence>
<feature type="domain" description="Adenylate cyclase class-I N-terminal" evidence="14">
    <location>
        <begin position="6"/>
        <end position="200"/>
    </location>
</feature>
<keyword evidence="8" id="KW-0067">ATP-binding</keyword>
<reference evidence="15 16" key="1">
    <citation type="submission" date="2023-02" db="EMBL/GenBank/DDBJ databases">
        <title>Complete genome sequence of a novel bacterium Oceanimonas sp. NTOU-MSR1 isolated from marine coast sediment.</title>
        <authorList>
            <person name="Yang H.-T."/>
            <person name="Chen Y.-L."/>
            <person name="Ho Y.-N."/>
        </authorList>
    </citation>
    <scope>NUCLEOTIDE SEQUENCE [LARGE SCALE GENOMIC DNA]</scope>
    <source>
        <strain evidence="15 16">NTOU-MSR1</strain>
    </source>
</reference>
<keyword evidence="16" id="KW-1185">Reference proteome</keyword>
<dbReference type="InterPro" id="IPR000274">
    <property type="entry name" value="Adenylate_cyclase_1"/>
</dbReference>
<evidence type="ECO:0000256" key="9">
    <source>
        <dbReference type="ARBA" id="ARBA00022998"/>
    </source>
</evidence>
<evidence type="ECO:0000256" key="10">
    <source>
        <dbReference type="ARBA" id="ARBA00023239"/>
    </source>
</evidence>
<keyword evidence="9" id="KW-0115">cAMP biosynthesis</keyword>
<dbReference type="AlphaFoldDB" id="A0AA50QBT3"/>
<evidence type="ECO:0000256" key="1">
    <source>
        <dbReference type="ARBA" id="ARBA00001593"/>
    </source>
</evidence>
<protein>
    <recommendedName>
        <fullName evidence="5">Adenylate cyclase</fullName>
        <ecNumber evidence="4">4.6.1.1</ecNumber>
    </recommendedName>
    <alternativeName>
        <fullName evidence="11">ATP pyrophosphate-lyase</fullName>
    </alternativeName>
    <alternativeName>
        <fullName evidence="12">Adenylyl cyclase</fullName>
    </alternativeName>
</protein>
<dbReference type="Proteomes" id="UP001223802">
    <property type="component" value="Chromosome"/>
</dbReference>
<evidence type="ECO:0000313" key="15">
    <source>
        <dbReference type="EMBL" id="WMC10567.1"/>
    </source>
</evidence>
<dbReference type="NCBIfam" id="NF006978">
    <property type="entry name" value="PRK09450.1-2"/>
    <property type="match status" value="1"/>
</dbReference>
<dbReference type="GO" id="GO:0004016">
    <property type="term" value="F:adenylate cyclase activity"/>
    <property type="evidence" value="ECO:0007669"/>
    <property type="project" value="UniProtKB-EC"/>
</dbReference>
<proteinExistence type="inferred from homology"/>
<dbReference type="GO" id="GO:0005524">
    <property type="term" value="F:ATP binding"/>
    <property type="evidence" value="ECO:0007669"/>
    <property type="project" value="UniProtKB-KW"/>
</dbReference>
<dbReference type="InterPro" id="IPR024685">
    <property type="entry name" value="Adenylate_cyclase_1_N"/>
</dbReference>
<dbReference type="KEGG" id="ope:PU634_16065"/>
<dbReference type="EMBL" id="CP118224">
    <property type="protein sequence ID" value="WMC10567.1"/>
    <property type="molecule type" value="Genomic_DNA"/>
</dbReference>
<evidence type="ECO:0000256" key="7">
    <source>
        <dbReference type="ARBA" id="ARBA00022741"/>
    </source>
</evidence>
<evidence type="ECO:0000256" key="5">
    <source>
        <dbReference type="ARBA" id="ARBA00021420"/>
    </source>
</evidence>
<dbReference type="GO" id="GO:0006171">
    <property type="term" value="P:cAMP biosynthetic process"/>
    <property type="evidence" value="ECO:0007669"/>
    <property type="project" value="UniProtKB-KW"/>
</dbReference>